<dbReference type="AlphaFoldDB" id="A0A506XZF6"/>
<accession>A0A506XZF6</accession>
<gene>
    <name evidence="1" type="ORF">FJ657_06850</name>
</gene>
<organism evidence="1 2">
    <name type="scientific">Schumannella soli</name>
    <dbReference type="NCBI Taxonomy" id="2590779"/>
    <lineage>
        <taxon>Bacteria</taxon>
        <taxon>Bacillati</taxon>
        <taxon>Actinomycetota</taxon>
        <taxon>Actinomycetes</taxon>
        <taxon>Micrococcales</taxon>
        <taxon>Microbacteriaceae</taxon>
        <taxon>Schumannella</taxon>
    </lineage>
</organism>
<dbReference type="Pfam" id="PF11662">
    <property type="entry name" value="DUF3263"/>
    <property type="match status" value="1"/>
</dbReference>
<sequence>MTDMMVRPAGGRYGAGFNTAALDELQHRVLAFETENPVAGGEKNGRIVAEFKMSVRQYLHLLERTIEMPIALEEYPEAVTRLLREPRLHSTETLWRRVN</sequence>
<name>A0A506XZF6_9MICO</name>
<dbReference type="InterPro" id="IPR021678">
    <property type="entry name" value="DUF3263"/>
</dbReference>
<evidence type="ECO:0000313" key="1">
    <source>
        <dbReference type="EMBL" id="TPW75596.1"/>
    </source>
</evidence>
<dbReference type="OrthoDB" id="9834116at2"/>
<reference evidence="1 2" key="1">
    <citation type="submission" date="2019-06" db="EMBL/GenBank/DDBJ databases">
        <authorList>
            <person name="Li F."/>
        </authorList>
    </citation>
    <scope>NUCLEOTIDE SEQUENCE [LARGE SCALE GENOMIC DNA]</scope>
    <source>
        <strain evidence="1 2">10F1D-1</strain>
    </source>
</reference>
<evidence type="ECO:0000313" key="2">
    <source>
        <dbReference type="Proteomes" id="UP000316252"/>
    </source>
</evidence>
<proteinExistence type="predicted"/>
<protein>
    <submittedName>
        <fullName evidence="1">DUF3263 domain-containing protein</fullName>
    </submittedName>
</protein>
<dbReference type="EMBL" id="VHQG01000002">
    <property type="protein sequence ID" value="TPW75596.1"/>
    <property type="molecule type" value="Genomic_DNA"/>
</dbReference>
<dbReference type="Proteomes" id="UP000316252">
    <property type="component" value="Unassembled WGS sequence"/>
</dbReference>
<dbReference type="RefSeq" id="WP_141162956.1">
    <property type="nucleotide sequence ID" value="NZ_VHQG01000002.1"/>
</dbReference>
<comment type="caution">
    <text evidence="1">The sequence shown here is derived from an EMBL/GenBank/DDBJ whole genome shotgun (WGS) entry which is preliminary data.</text>
</comment>
<keyword evidence="2" id="KW-1185">Reference proteome</keyword>